<dbReference type="Proteomes" id="UP001230496">
    <property type="component" value="Chromosome"/>
</dbReference>
<evidence type="ECO:0000313" key="1">
    <source>
        <dbReference type="EMBL" id="WKK76875.1"/>
    </source>
</evidence>
<name>A0AA49JBW1_9BACT</name>
<evidence type="ECO:0000313" key="2">
    <source>
        <dbReference type="Proteomes" id="UP001230496"/>
    </source>
</evidence>
<dbReference type="InterPro" id="IPR029063">
    <property type="entry name" value="SAM-dependent_MTases_sf"/>
</dbReference>
<dbReference type="AlphaFoldDB" id="A0AA49JBW1"/>
<protein>
    <recommendedName>
        <fullName evidence="3">Methyltransferase</fullName>
    </recommendedName>
</protein>
<sequence>MINYESFKKWHNSFTKKKSRPWWYWKTVQIFMNKGIKLKGDTLSLENDQLLKIYNQNILTSELKNQIQVSTDNLWTLDAETLNFLWAECNINKPKIILEFGSGISTKLFYQYFAEYPQNQFLLISIDQDQFYLTKTLNALRSDLTNVTHHPMNFPTGNNGFMLNHELIENIIKKYGEIDFVLIDAPYGAWEARLNTLPSILNYCKKNALWFLDDAFRDSEMEILRKWKGNNEIKIEGIVNIGKGIAKGFVK</sequence>
<gene>
    <name evidence="1" type="ORF">QYS49_06350</name>
</gene>
<dbReference type="KEGG" id="msaa:QYS49_06350"/>
<dbReference type="SUPFAM" id="SSF53335">
    <property type="entry name" value="S-adenosyl-L-methionine-dependent methyltransferases"/>
    <property type="match status" value="1"/>
</dbReference>
<proteinExistence type="predicted"/>
<dbReference type="Gene3D" id="3.40.50.150">
    <property type="entry name" value="Vaccinia Virus protein VP39"/>
    <property type="match status" value="1"/>
</dbReference>
<reference evidence="1 2" key="1">
    <citation type="submission" date="2023-08" db="EMBL/GenBank/DDBJ databases">
        <title>Comparative genomics and taxonomic characterization of three novel marine species of genus Marivirga.</title>
        <authorList>
            <person name="Muhammad N."/>
            <person name="Kim S.-G."/>
        </authorList>
    </citation>
    <scope>NUCLEOTIDE SEQUENCE [LARGE SCALE GENOMIC DNA]</scope>
    <source>
        <strain evidence="1 2">BDSF4-3</strain>
    </source>
</reference>
<keyword evidence="2" id="KW-1185">Reference proteome</keyword>
<dbReference type="EMBL" id="CP129971">
    <property type="protein sequence ID" value="WKK76875.1"/>
    <property type="molecule type" value="Genomic_DNA"/>
</dbReference>
<evidence type="ECO:0008006" key="3">
    <source>
        <dbReference type="Google" id="ProtNLM"/>
    </source>
</evidence>
<organism evidence="1 2">
    <name type="scientific">Marivirga salinarum</name>
    <dbReference type="NCBI Taxonomy" id="3059078"/>
    <lineage>
        <taxon>Bacteria</taxon>
        <taxon>Pseudomonadati</taxon>
        <taxon>Bacteroidota</taxon>
        <taxon>Cytophagia</taxon>
        <taxon>Cytophagales</taxon>
        <taxon>Marivirgaceae</taxon>
        <taxon>Marivirga</taxon>
    </lineage>
</organism>
<dbReference type="RefSeq" id="WP_308350086.1">
    <property type="nucleotide sequence ID" value="NZ_CP129971.1"/>
</dbReference>
<accession>A0AA49JBW1</accession>